<dbReference type="OrthoDB" id="9153754at2"/>
<dbReference type="Proteomes" id="UP000248918">
    <property type="component" value="Unassembled WGS sequence"/>
</dbReference>
<organism evidence="3 4">
    <name type="scientific">Paraburkholderia bryophila</name>
    <dbReference type="NCBI Taxonomy" id="420952"/>
    <lineage>
        <taxon>Bacteria</taxon>
        <taxon>Pseudomonadati</taxon>
        <taxon>Pseudomonadota</taxon>
        <taxon>Betaproteobacteria</taxon>
        <taxon>Burkholderiales</taxon>
        <taxon>Burkholderiaceae</taxon>
        <taxon>Paraburkholderia</taxon>
    </lineage>
</organism>
<evidence type="ECO:0000313" key="3">
    <source>
        <dbReference type="EMBL" id="RAS39068.1"/>
    </source>
</evidence>
<evidence type="ECO:0000256" key="2">
    <source>
        <dbReference type="SAM" id="SignalP"/>
    </source>
</evidence>
<dbReference type="PROSITE" id="PS51257">
    <property type="entry name" value="PROKAR_LIPOPROTEIN"/>
    <property type="match status" value="1"/>
</dbReference>
<feature type="region of interest" description="Disordered" evidence="1">
    <location>
        <begin position="26"/>
        <end position="59"/>
    </location>
</feature>
<proteinExistence type="predicted"/>
<evidence type="ECO:0008006" key="5">
    <source>
        <dbReference type="Google" id="ProtNLM"/>
    </source>
</evidence>
<gene>
    <name evidence="3" type="ORF">BX591_101403</name>
</gene>
<feature type="compositionally biased region" description="Low complexity" evidence="1">
    <location>
        <begin position="26"/>
        <end position="52"/>
    </location>
</feature>
<dbReference type="AlphaFoldDB" id="A0A329CXE7"/>
<comment type="caution">
    <text evidence="3">The sequence shown here is derived from an EMBL/GenBank/DDBJ whole genome shotgun (WGS) entry which is preliminary data.</text>
</comment>
<name>A0A329CXE7_9BURK</name>
<dbReference type="SUPFAM" id="SSF89372">
    <property type="entry name" value="Fucose-specific lectin"/>
    <property type="match status" value="2"/>
</dbReference>
<evidence type="ECO:0000256" key="1">
    <source>
        <dbReference type="SAM" id="MobiDB-lite"/>
    </source>
</evidence>
<feature type="signal peptide" evidence="2">
    <location>
        <begin position="1"/>
        <end position="19"/>
    </location>
</feature>
<feature type="chain" id="PRO_5016461413" description="BNR repeat neuraminidase" evidence="2">
    <location>
        <begin position="20"/>
        <end position="500"/>
    </location>
</feature>
<evidence type="ECO:0000313" key="4">
    <source>
        <dbReference type="Proteomes" id="UP000248918"/>
    </source>
</evidence>
<reference evidence="3 4" key="1">
    <citation type="submission" date="2018-06" db="EMBL/GenBank/DDBJ databases">
        <title>Genomic Encyclopedia of Type Strains, Phase III (KMG-III): the genomes of soil and plant-associated and newly described type strains.</title>
        <authorList>
            <person name="Whitman W."/>
        </authorList>
    </citation>
    <scope>NUCLEOTIDE SEQUENCE [LARGE SCALE GENOMIC DNA]</scope>
    <source>
        <strain evidence="3 4">LMG 23644</strain>
    </source>
</reference>
<protein>
    <recommendedName>
        <fullName evidence="5">BNR repeat neuraminidase</fullName>
    </recommendedName>
</protein>
<accession>A0A329CXE7</accession>
<dbReference type="RefSeq" id="WP_111929053.1">
    <property type="nucleotide sequence ID" value="NZ_CADFFP010000003.1"/>
</dbReference>
<sequence>MKSIAAVAVATCLMLSACGGDDVSNSTGGATSGSTGTTSTPGSPTNPAGGASVKAGWSAPATVDGKGPEFLPAVTVDAQGNALALWMTNGPNGSLGNEMWSSRYVPGTGWATPVRVDTSDGTYAMNAPGTSAPVLVGSADGHAVALWQQFLAGAGYGLWARPYDPATGWGAAVELSPNETSYAWTAGIDGKGNAIVAWQQQTDVADTRVFTSRYTVGGTWSSPAQIVQPVQTGPGAITGIGGQGIDNVELNLSVTSAGNAVLAWRQKDNTQSALWATTYDATNGWANATPVVLEPNGAASKSVFAPAAGMDAKGNLMLVWGEVDIDSNGPHTTTVSERYLAGSGWQTPQPVAPFIDTADTGYYPQLAMNHQGLAAVTWIRPDGTLQASTTDANGTWGPTQQLTAHVYQLNARQPEIVMDAAGNATVAWQDVSTANSTDVVTSRYTNGAWGTATLFGQQPQDASWPAIAVNASGVTALVWELYKDGTVGNILESSFYTPGS</sequence>
<keyword evidence="2" id="KW-0732">Signal</keyword>
<dbReference type="EMBL" id="QLTK01000001">
    <property type="protein sequence ID" value="RAS39068.1"/>
    <property type="molecule type" value="Genomic_DNA"/>
</dbReference>